<evidence type="ECO:0000313" key="2">
    <source>
        <dbReference type="EMBL" id="CZR62442.1"/>
    </source>
</evidence>
<gene>
    <name evidence="2" type="ORF">PAC_12339</name>
</gene>
<dbReference type="SUPFAM" id="SSF52047">
    <property type="entry name" value="RNI-like"/>
    <property type="match status" value="1"/>
</dbReference>
<name>A0A1L7XBP7_9HELO</name>
<reference evidence="2 3" key="1">
    <citation type="submission" date="2016-03" db="EMBL/GenBank/DDBJ databases">
        <authorList>
            <person name="Ploux O."/>
        </authorList>
    </citation>
    <scope>NUCLEOTIDE SEQUENCE [LARGE SCALE GENOMIC DNA]</scope>
    <source>
        <strain evidence="2 3">UAMH 11012</strain>
    </source>
</reference>
<protein>
    <recommendedName>
        <fullName evidence="1">F-box domain-containing protein</fullName>
    </recommendedName>
</protein>
<evidence type="ECO:0000313" key="3">
    <source>
        <dbReference type="Proteomes" id="UP000184330"/>
    </source>
</evidence>
<organism evidence="2 3">
    <name type="scientific">Phialocephala subalpina</name>
    <dbReference type="NCBI Taxonomy" id="576137"/>
    <lineage>
        <taxon>Eukaryota</taxon>
        <taxon>Fungi</taxon>
        <taxon>Dikarya</taxon>
        <taxon>Ascomycota</taxon>
        <taxon>Pezizomycotina</taxon>
        <taxon>Leotiomycetes</taxon>
        <taxon>Helotiales</taxon>
        <taxon>Mollisiaceae</taxon>
        <taxon>Phialocephala</taxon>
        <taxon>Phialocephala fortinii species complex</taxon>
    </lineage>
</organism>
<evidence type="ECO:0000259" key="1">
    <source>
        <dbReference type="PROSITE" id="PS50181"/>
    </source>
</evidence>
<dbReference type="PROSITE" id="PS50181">
    <property type="entry name" value="FBOX"/>
    <property type="match status" value="1"/>
</dbReference>
<sequence length="397" mass="45552">MEELPTEIRRAILVFVDIRSLKNLRLTSTLWAELGEEYLISSTFNSLSHRNDISRLTALAKHPKFRLKIDSIQFQHGEVNEYHARHNTYFLNYMQDADIRMEMQTSVWFTYANLRAQKERYLPGSCDKDALNEAFGKLPNLKSIEVSLMTCPFQEDDHPEMLKEIWGIPSTRLMPRVATTERFTSLISAVGANIETIGIESLSHDRLPFEFFAQRPTLVSHMSGAFKSLTNLSLAIDYSDMPNNLHNSQAFQNLSICIRSATQLRTLSLQFLGRRKIDISDLLFSFRARSHIFKRLESLALRGIMSTETDLGDFLIKQQSLKSLQFGGLGLKTRHQPPNGGVHLSEGSFKNLFEKIKNNLELESFKLQGDLIGVESGERWILDRAEDEKDLWEFVTD</sequence>
<dbReference type="Proteomes" id="UP000184330">
    <property type="component" value="Unassembled WGS sequence"/>
</dbReference>
<keyword evidence="3" id="KW-1185">Reference proteome</keyword>
<dbReference type="OrthoDB" id="5224238at2759"/>
<dbReference type="SUPFAM" id="SSF81383">
    <property type="entry name" value="F-box domain"/>
    <property type="match status" value="1"/>
</dbReference>
<dbReference type="EMBL" id="FJOG01000020">
    <property type="protein sequence ID" value="CZR62442.1"/>
    <property type="molecule type" value="Genomic_DNA"/>
</dbReference>
<dbReference type="AlphaFoldDB" id="A0A1L7XBP7"/>
<proteinExistence type="predicted"/>
<feature type="domain" description="F-box" evidence="1">
    <location>
        <begin position="1"/>
        <end position="47"/>
    </location>
</feature>
<dbReference type="InterPro" id="IPR036047">
    <property type="entry name" value="F-box-like_dom_sf"/>
</dbReference>
<accession>A0A1L7XBP7</accession>
<dbReference type="InterPro" id="IPR001810">
    <property type="entry name" value="F-box_dom"/>
</dbReference>